<dbReference type="OrthoDB" id="9804819at2"/>
<keyword evidence="3" id="KW-0547">Nucleotide-binding</keyword>
<dbReference type="EMBL" id="CP021417">
    <property type="protein sequence ID" value="ARU46821.1"/>
    <property type="molecule type" value="Genomic_DNA"/>
</dbReference>
<dbReference type="PANTHER" id="PTHR43335">
    <property type="entry name" value="ABC TRANSPORTER, ATP-BINDING PROTEIN"/>
    <property type="match status" value="1"/>
</dbReference>
<accession>A0A7Y4LK10</accession>
<dbReference type="InterPro" id="IPR003593">
    <property type="entry name" value="AAA+_ATPase"/>
</dbReference>
<organism evidence="5 6">
    <name type="scientific">Corynebacterium silvaticum</name>
    <dbReference type="NCBI Taxonomy" id="2320431"/>
    <lineage>
        <taxon>Bacteria</taxon>
        <taxon>Bacillati</taxon>
        <taxon>Actinomycetota</taxon>
        <taxon>Actinomycetes</taxon>
        <taxon>Mycobacteriales</taxon>
        <taxon>Corynebacteriaceae</taxon>
        <taxon>Corynebacterium</taxon>
    </lineage>
</organism>
<dbReference type="GO" id="GO:0016887">
    <property type="term" value="F:ATP hydrolysis activity"/>
    <property type="evidence" value="ECO:0007669"/>
    <property type="project" value="InterPro"/>
</dbReference>
<protein>
    <submittedName>
        <fullName evidence="5">ABC transporter ATP-binding protein</fullName>
    </submittedName>
</protein>
<evidence type="ECO:0000313" key="5">
    <source>
        <dbReference type="EMBL" id="ARU46821.1"/>
    </source>
</evidence>
<gene>
    <name evidence="5" type="ORF">CBE74_10595</name>
</gene>
<reference evidence="5 6" key="1">
    <citation type="journal article" date="2014" name="BMC Vet. Res.">
        <title>First report of Corynebacterium pseudotuberculosis from caseous lymphadenitis lesions in Black Alentejano pig (Sus scrofa domesticus).</title>
        <authorList>
            <person name="Oliveira M."/>
            <person name="Barroco C."/>
            <person name="Mottola C."/>
            <person name="Santos R."/>
            <person name="Lemsaddek A."/>
            <person name="Tavares L."/>
            <person name="Semedo-Lemsaddek T."/>
        </authorList>
    </citation>
    <scope>NUCLEOTIDE SEQUENCE [LARGE SCALE GENOMIC DNA]</scope>
    <source>
        <strain evidence="5 6">PO100/5</strain>
    </source>
</reference>
<reference evidence="5 6" key="2">
    <citation type="journal article" date="2020" name="Antonie Van Leeuwenhoek">
        <title>Phylogenomic characterisation of a novel corynebacterial species pathogenic to animals.</title>
        <authorList>
            <person name="Moller J."/>
            <person name="Musella L."/>
            <person name="Melnikov V."/>
            <person name="Geissdorfer W."/>
            <person name="Burkovski A."/>
            <person name="Sangal V."/>
        </authorList>
    </citation>
    <scope>NUCLEOTIDE SEQUENCE [LARGE SCALE GENOMIC DNA]</scope>
    <source>
        <strain evidence="5 6">PO100/5</strain>
    </source>
</reference>
<dbReference type="InterPro" id="IPR003439">
    <property type="entry name" value="ABC_transporter-like_ATP-bd"/>
</dbReference>
<dbReference type="AlphaFoldDB" id="A0A7Y4LK10"/>
<comment type="similarity">
    <text evidence="1">Belongs to the ABC transporter superfamily.</text>
</comment>
<dbReference type="GO" id="GO:0005524">
    <property type="term" value="F:ATP binding"/>
    <property type="evidence" value="ECO:0007669"/>
    <property type="project" value="UniProtKB-KW"/>
</dbReference>
<evidence type="ECO:0000256" key="4">
    <source>
        <dbReference type="ARBA" id="ARBA00022840"/>
    </source>
</evidence>
<dbReference type="Proteomes" id="UP000195652">
    <property type="component" value="Chromosome"/>
</dbReference>
<dbReference type="SMART" id="SM00382">
    <property type="entry name" value="AAA"/>
    <property type="match status" value="1"/>
</dbReference>
<name>A0A7Y4LK10_9CORY</name>
<reference evidence="5 6" key="3">
    <citation type="journal article" date="2020" name="Int. J. Syst. Evol. Microbiol.">
        <title>Corynebacterium silvaticum sp. nov., a unique group of NTTB corynebacteria in wild boar and roe deer.</title>
        <authorList>
            <person name="Dangel A."/>
            <person name="Berger A."/>
            <person name="Rau J."/>
            <person name="Eisenberg T."/>
            <person name="Kampfer P."/>
            <person name="Margos G."/>
            <person name="Contzen M."/>
            <person name="Busse H.J."/>
            <person name="Konrad R."/>
            <person name="Peters M."/>
            <person name="Sting R."/>
            <person name="Sing A."/>
        </authorList>
    </citation>
    <scope>NUCLEOTIDE SEQUENCE [LARGE SCALE GENOMIC DNA]</scope>
    <source>
        <strain evidence="5 6">PO100/5</strain>
    </source>
</reference>
<sequence length="271" mass="28754">MTVLAVQTQNLSKRYGDVVVVDNLSMNVPEGSIYGFIGSNGAGKTTTIRILLGFAAATSGSATVLGLPRGTLPPEPSNQIAYLPDVPRFAAWMKPIDALIYLGRVSGVESDQVADRAHDLLDLVGLAGARSTVGGFSRGMVQRLGIAASLIGAPRLLVLDEPTSALDPLGRADVLAIIKQLRGQTTVLFTSHLLADVQNVCDHVGLLHKGKLVLEGEIQDVLAAHRSANTYLRLPGDEALRAALQAQWGVPVTIETSTLQDVYEAVCLERQ</sequence>
<dbReference type="InterPro" id="IPR027417">
    <property type="entry name" value="P-loop_NTPase"/>
</dbReference>
<evidence type="ECO:0000256" key="2">
    <source>
        <dbReference type="ARBA" id="ARBA00022448"/>
    </source>
</evidence>
<dbReference type="GeneID" id="75008664"/>
<keyword evidence="6" id="KW-1185">Reference proteome</keyword>
<evidence type="ECO:0000256" key="1">
    <source>
        <dbReference type="ARBA" id="ARBA00005417"/>
    </source>
</evidence>
<keyword evidence="4 5" id="KW-0067">ATP-binding</keyword>
<dbReference type="PANTHER" id="PTHR43335:SF11">
    <property type="entry name" value="ABC TRANSPORTER RELATED"/>
    <property type="match status" value="1"/>
</dbReference>
<keyword evidence="2" id="KW-0813">Transport</keyword>
<reference evidence="5 6" key="4">
    <citation type="journal article" date="2020" name="PLoS ONE">
        <title>Taxonomic classification of strain PO100/5 shows a broader geographic distribution and genetic markers of the recently described Corynebacterium silvaticum.</title>
        <authorList>
            <person name="Viana M.V.C."/>
            <person name="Profeta R."/>
            <person name="da Silva A.L."/>
            <person name="Hurtado R."/>
            <person name="Cerqueira J.C."/>
            <person name="Ribeiro B.F.S."/>
            <person name="Almeida M.O."/>
            <person name="Morais-Rodrigues F."/>
            <person name="Soares S.C."/>
            <person name="Oliveira M."/>
            <person name="Tavares L."/>
            <person name="Figueiredo H."/>
            <person name="Wattam A.R."/>
            <person name="Barh D."/>
            <person name="Ghosh P."/>
            <person name="Silva A."/>
            <person name="Azevedo V."/>
        </authorList>
    </citation>
    <scope>NUCLEOTIDE SEQUENCE [LARGE SCALE GENOMIC DNA]</scope>
    <source>
        <strain evidence="5 6">PO100/5</strain>
    </source>
</reference>
<evidence type="ECO:0000313" key="6">
    <source>
        <dbReference type="Proteomes" id="UP000195652"/>
    </source>
</evidence>
<dbReference type="CDD" id="cd03230">
    <property type="entry name" value="ABC_DR_subfamily_A"/>
    <property type="match status" value="1"/>
</dbReference>
<dbReference type="SUPFAM" id="SSF52540">
    <property type="entry name" value="P-loop containing nucleoside triphosphate hydrolases"/>
    <property type="match status" value="1"/>
</dbReference>
<dbReference type="PROSITE" id="PS50893">
    <property type="entry name" value="ABC_TRANSPORTER_2"/>
    <property type="match status" value="1"/>
</dbReference>
<evidence type="ECO:0000256" key="3">
    <source>
        <dbReference type="ARBA" id="ARBA00022741"/>
    </source>
</evidence>
<dbReference type="Gene3D" id="3.40.50.300">
    <property type="entry name" value="P-loop containing nucleotide triphosphate hydrolases"/>
    <property type="match status" value="1"/>
</dbReference>
<proteinExistence type="inferred from homology"/>
<dbReference type="Pfam" id="PF00005">
    <property type="entry name" value="ABC_tran"/>
    <property type="match status" value="1"/>
</dbReference>
<dbReference type="RefSeq" id="WP_087454602.1">
    <property type="nucleotide sequence ID" value="NZ_CP021417.2"/>
</dbReference>
<dbReference type="KEGG" id="csil:CBE74_10595"/>